<reference evidence="1" key="1">
    <citation type="journal article" date="2014" name="Front. Microbiol.">
        <title>High frequency of phylogenetically diverse reductive dehalogenase-homologous genes in deep subseafloor sedimentary metagenomes.</title>
        <authorList>
            <person name="Kawai M."/>
            <person name="Futagami T."/>
            <person name="Toyoda A."/>
            <person name="Takaki Y."/>
            <person name="Nishi S."/>
            <person name="Hori S."/>
            <person name="Arai W."/>
            <person name="Tsubouchi T."/>
            <person name="Morono Y."/>
            <person name="Uchiyama I."/>
            <person name="Ito T."/>
            <person name="Fujiyama A."/>
            <person name="Inagaki F."/>
            <person name="Takami H."/>
        </authorList>
    </citation>
    <scope>NUCLEOTIDE SEQUENCE</scope>
    <source>
        <strain evidence="1">Expedition CK06-06</strain>
    </source>
</reference>
<protein>
    <submittedName>
        <fullName evidence="1">Uncharacterized protein</fullName>
    </submittedName>
</protein>
<proteinExistence type="predicted"/>
<name>X0SGT7_9ZZZZ</name>
<evidence type="ECO:0000313" key="1">
    <source>
        <dbReference type="EMBL" id="GAF74331.1"/>
    </source>
</evidence>
<accession>X0SGT7</accession>
<gene>
    <name evidence="1" type="ORF">S01H1_08160</name>
</gene>
<organism evidence="1">
    <name type="scientific">marine sediment metagenome</name>
    <dbReference type="NCBI Taxonomy" id="412755"/>
    <lineage>
        <taxon>unclassified sequences</taxon>
        <taxon>metagenomes</taxon>
        <taxon>ecological metagenomes</taxon>
    </lineage>
</organism>
<sequence>MTILENKKEVEIGDVLYFYDLQFCILVEVLDVKCGKAEITPVAGIQDCMWVTFDKLYKRIR</sequence>
<dbReference type="AlphaFoldDB" id="X0SGT7"/>
<comment type="caution">
    <text evidence="1">The sequence shown here is derived from an EMBL/GenBank/DDBJ whole genome shotgun (WGS) entry which is preliminary data.</text>
</comment>
<dbReference type="EMBL" id="BARS01004186">
    <property type="protein sequence ID" value="GAF74331.1"/>
    <property type="molecule type" value="Genomic_DNA"/>
</dbReference>